<keyword evidence="2" id="KW-1185">Reference proteome</keyword>
<dbReference type="EMBL" id="SHKW01000001">
    <property type="protein sequence ID" value="RZU41751.1"/>
    <property type="molecule type" value="Genomic_DNA"/>
</dbReference>
<reference evidence="1 2" key="1">
    <citation type="submission" date="2019-02" db="EMBL/GenBank/DDBJ databases">
        <title>Genomic Encyclopedia of Archaeal and Bacterial Type Strains, Phase II (KMG-II): from individual species to whole genera.</title>
        <authorList>
            <person name="Goeker M."/>
        </authorList>
    </citation>
    <scope>NUCLEOTIDE SEQUENCE [LARGE SCALE GENOMIC DNA]</scope>
    <source>
        <strain evidence="1 2">DSM 18101</strain>
    </source>
</reference>
<evidence type="ECO:0000313" key="2">
    <source>
        <dbReference type="Proteomes" id="UP000292958"/>
    </source>
</evidence>
<proteinExistence type="predicted"/>
<dbReference type="Proteomes" id="UP000292958">
    <property type="component" value="Unassembled WGS sequence"/>
</dbReference>
<comment type="caution">
    <text evidence="1">The sequence shown here is derived from an EMBL/GenBank/DDBJ whole genome shotgun (WGS) entry which is preliminary data.</text>
</comment>
<evidence type="ECO:0000313" key="1">
    <source>
        <dbReference type="EMBL" id="RZU41751.1"/>
    </source>
</evidence>
<gene>
    <name evidence="1" type="ORF">BDD14_3286</name>
</gene>
<dbReference type="RefSeq" id="WP_130419614.1">
    <property type="nucleotide sequence ID" value="NZ_SHKW01000001.1"/>
</dbReference>
<accession>A0A4Q7YX25</accession>
<name>A0A4Q7YX25_9BACT</name>
<dbReference type="AlphaFoldDB" id="A0A4Q7YX25"/>
<sequence length="60" mass="6298">MPVPETGQIVRLENVEDQLIAKKVNEDAQTVDLVSTNSDAHTLGSVPVADLLPGEDLSAG</sequence>
<protein>
    <submittedName>
        <fullName evidence="1">Uncharacterized protein</fullName>
    </submittedName>
</protein>
<organism evidence="1 2">
    <name type="scientific">Edaphobacter modestus</name>
    <dbReference type="NCBI Taxonomy" id="388466"/>
    <lineage>
        <taxon>Bacteria</taxon>
        <taxon>Pseudomonadati</taxon>
        <taxon>Acidobacteriota</taxon>
        <taxon>Terriglobia</taxon>
        <taxon>Terriglobales</taxon>
        <taxon>Acidobacteriaceae</taxon>
        <taxon>Edaphobacter</taxon>
    </lineage>
</organism>
<dbReference type="OrthoDB" id="9894058at2"/>